<name>A0A0E9XRG3_ANGAN</name>
<proteinExistence type="predicted"/>
<evidence type="ECO:0000313" key="1">
    <source>
        <dbReference type="EMBL" id="JAI05225.1"/>
    </source>
</evidence>
<organism evidence="1">
    <name type="scientific">Anguilla anguilla</name>
    <name type="common">European freshwater eel</name>
    <name type="synonym">Muraena anguilla</name>
    <dbReference type="NCBI Taxonomy" id="7936"/>
    <lineage>
        <taxon>Eukaryota</taxon>
        <taxon>Metazoa</taxon>
        <taxon>Chordata</taxon>
        <taxon>Craniata</taxon>
        <taxon>Vertebrata</taxon>
        <taxon>Euteleostomi</taxon>
        <taxon>Actinopterygii</taxon>
        <taxon>Neopterygii</taxon>
        <taxon>Teleostei</taxon>
        <taxon>Anguilliformes</taxon>
        <taxon>Anguillidae</taxon>
        <taxon>Anguilla</taxon>
    </lineage>
</organism>
<sequence length="54" mass="6538">MEHTFESKLWILVSKLPKTKKQKKTKQNKKKTKETNRIYHVRKCGSYVMLCKKI</sequence>
<protein>
    <submittedName>
        <fullName evidence="1">Uncharacterized protein</fullName>
    </submittedName>
</protein>
<dbReference type="AlphaFoldDB" id="A0A0E9XRG3"/>
<reference evidence="1" key="2">
    <citation type="journal article" date="2015" name="Fish Shellfish Immunol.">
        <title>Early steps in the European eel (Anguilla anguilla)-Vibrio vulnificus interaction in the gills: Role of the RtxA13 toxin.</title>
        <authorList>
            <person name="Callol A."/>
            <person name="Pajuelo D."/>
            <person name="Ebbesson L."/>
            <person name="Teles M."/>
            <person name="MacKenzie S."/>
            <person name="Amaro C."/>
        </authorList>
    </citation>
    <scope>NUCLEOTIDE SEQUENCE</scope>
</reference>
<accession>A0A0E9XRG3</accession>
<dbReference type="EMBL" id="GBXM01003353">
    <property type="protein sequence ID" value="JAI05225.1"/>
    <property type="molecule type" value="Transcribed_RNA"/>
</dbReference>
<reference evidence="1" key="1">
    <citation type="submission" date="2014-11" db="EMBL/GenBank/DDBJ databases">
        <authorList>
            <person name="Amaro Gonzalez C."/>
        </authorList>
    </citation>
    <scope>NUCLEOTIDE SEQUENCE</scope>
</reference>